<evidence type="ECO:0000313" key="2">
    <source>
        <dbReference type="Proteomes" id="UP001595445"/>
    </source>
</evidence>
<sequence length="151" mass="17200">MNPLEIFQRALDAANRAMREGGFAAYMQLLDLPFLVQTRRATFLVASAEEMRPTFDAIVNGLRARGITHYERIARTADFVARDRIDGWHYSHLIADGERVASPHLSRHSLVRRGDRWLFSQAQYDMLDGTEWPLTDADIFGHVLMRGAEPG</sequence>
<accession>A0ABV7DTJ1</accession>
<reference evidence="2" key="1">
    <citation type="journal article" date="2019" name="Int. J. Syst. Evol. Microbiol.">
        <title>The Global Catalogue of Microorganisms (GCM) 10K type strain sequencing project: providing services to taxonomists for standard genome sequencing and annotation.</title>
        <authorList>
            <consortium name="The Broad Institute Genomics Platform"/>
            <consortium name="The Broad Institute Genome Sequencing Center for Infectious Disease"/>
            <person name="Wu L."/>
            <person name="Ma J."/>
        </authorList>
    </citation>
    <scope>NUCLEOTIDE SEQUENCE [LARGE SCALE GENOMIC DNA]</scope>
    <source>
        <strain evidence="2">KCTC 62102</strain>
    </source>
</reference>
<evidence type="ECO:0000313" key="1">
    <source>
        <dbReference type="EMBL" id="MFC3086421.1"/>
    </source>
</evidence>
<protein>
    <recommendedName>
        <fullName evidence="3">Nuclear transport factor 2 family protein</fullName>
    </recommendedName>
</protein>
<gene>
    <name evidence="1" type="ORF">ACFOD6_10230</name>
</gene>
<evidence type="ECO:0008006" key="3">
    <source>
        <dbReference type="Google" id="ProtNLM"/>
    </source>
</evidence>
<keyword evidence="2" id="KW-1185">Reference proteome</keyword>
<name>A0ABV7DTJ1_9RHOB</name>
<proteinExistence type="predicted"/>
<organism evidence="1 2">
    <name type="scientific">Tabrizicola soli</name>
    <dbReference type="NCBI Taxonomy" id="2185115"/>
    <lineage>
        <taxon>Bacteria</taxon>
        <taxon>Pseudomonadati</taxon>
        <taxon>Pseudomonadota</taxon>
        <taxon>Alphaproteobacteria</taxon>
        <taxon>Rhodobacterales</taxon>
        <taxon>Paracoccaceae</taxon>
        <taxon>Tabrizicola</taxon>
    </lineage>
</organism>
<dbReference type="EMBL" id="JBHRSM010000018">
    <property type="protein sequence ID" value="MFC3086421.1"/>
    <property type="molecule type" value="Genomic_DNA"/>
</dbReference>
<dbReference type="Proteomes" id="UP001595445">
    <property type="component" value="Unassembled WGS sequence"/>
</dbReference>
<comment type="caution">
    <text evidence="1">The sequence shown here is derived from an EMBL/GenBank/DDBJ whole genome shotgun (WGS) entry which is preliminary data.</text>
</comment>
<dbReference type="RefSeq" id="WP_197645291.1">
    <property type="nucleotide sequence ID" value="NZ_JAEACP010000013.1"/>
</dbReference>